<evidence type="ECO:0000313" key="5">
    <source>
        <dbReference type="Proteomes" id="UP001370490"/>
    </source>
</evidence>
<keyword evidence="5" id="KW-1185">Reference proteome</keyword>
<dbReference type="CDD" id="cd22249">
    <property type="entry name" value="UDM1_RNF168_RNF169-like"/>
    <property type="match status" value="1"/>
</dbReference>
<feature type="region of interest" description="Disordered" evidence="2">
    <location>
        <begin position="123"/>
        <end position="147"/>
    </location>
</feature>
<dbReference type="AlphaFoldDB" id="A0AAN8VFY5"/>
<dbReference type="PROSITE" id="PS50005">
    <property type="entry name" value="TPR"/>
    <property type="match status" value="1"/>
</dbReference>
<protein>
    <submittedName>
        <fullName evidence="4">Uncharacterized protein</fullName>
    </submittedName>
</protein>
<keyword evidence="3" id="KW-0472">Membrane</keyword>
<dbReference type="EMBL" id="JBAMMX010000011">
    <property type="protein sequence ID" value="KAK6930964.1"/>
    <property type="molecule type" value="Genomic_DNA"/>
</dbReference>
<accession>A0AAN8VFY5</accession>
<organism evidence="4 5">
    <name type="scientific">Dillenia turbinata</name>
    <dbReference type="NCBI Taxonomy" id="194707"/>
    <lineage>
        <taxon>Eukaryota</taxon>
        <taxon>Viridiplantae</taxon>
        <taxon>Streptophyta</taxon>
        <taxon>Embryophyta</taxon>
        <taxon>Tracheophyta</taxon>
        <taxon>Spermatophyta</taxon>
        <taxon>Magnoliopsida</taxon>
        <taxon>eudicotyledons</taxon>
        <taxon>Gunneridae</taxon>
        <taxon>Pentapetalae</taxon>
        <taxon>Dilleniales</taxon>
        <taxon>Dilleniaceae</taxon>
        <taxon>Dillenia</taxon>
    </lineage>
</organism>
<feature type="repeat" description="TPR" evidence="1">
    <location>
        <begin position="168"/>
        <end position="201"/>
    </location>
</feature>
<dbReference type="PANTHER" id="PTHR36761:SF2">
    <property type="entry name" value="ORF03 PROTEIN"/>
    <property type="match status" value="1"/>
</dbReference>
<reference evidence="4 5" key="1">
    <citation type="submission" date="2023-12" db="EMBL/GenBank/DDBJ databases">
        <title>A high-quality genome assembly for Dillenia turbinata (Dilleniales).</title>
        <authorList>
            <person name="Chanderbali A."/>
        </authorList>
    </citation>
    <scope>NUCLEOTIDE SEQUENCE [LARGE SCALE GENOMIC DNA]</scope>
    <source>
        <strain evidence="4">LSX21</strain>
        <tissue evidence="4">Leaf</tissue>
    </source>
</reference>
<sequence>MAVSIGNLALLLDVISPRTVVISDRKIRPVLADVILNLPKRDNIHATLSVKSFESSDGEAKKNQRGRVRGKANSKANAIDFDAESSDEENGNGFEEEEKFDWEKEMRKRVKEIEEMRELEKKAEELQNKAEEEGDGNNREETEEEKRMRVRKELEKVAKEQAERRATAQLMFELGQRAYGKGMYGRAIEFLEGALTIIPRPTLFGGEIQIWLAMAYEANNRHADCIALYKQLEKQHPSVSIRRQAADLRYILQSPKLKISQEEMVTIPLIGSSYDRQAQYLFPSCRSSSYAATWTDKYKERDQTRSGSTTNQLPSSRDFLGDFLVWRPPVGLQKSPAFWVFLAFWICLVGAALFIQQ</sequence>
<dbReference type="Gene3D" id="1.25.40.10">
    <property type="entry name" value="Tetratricopeptide repeat domain"/>
    <property type="match status" value="1"/>
</dbReference>
<keyword evidence="3" id="KW-1133">Transmembrane helix</keyword>
<evidence type="ECO:0000256" key="3">
    <source>
        <dbReference type="SAM" id="Phobius"/>
    </source>
</evidence>
<proteinExistence type="predicted"/>
<dbReference type="FunFam" id="1.25.40.10:FF:000433">
    <property type="entry name" value="mRNA, clone: RTFL01-04-G16"/>
    <property type="match status" value="1"/>
</dbReference>
<comment type="caution">
    <text evidence="4">The sequence shown here is derived from an EMBL/GenBank/DDBJ whole genome shotgun (WGS) entry which is preliminary data.</text>
</comment>
<dbReference type="Proteomes" id="UP001370490">
    <property type="component" value="Unassembled WGS sequence"/>
</dbReference>
<evidence type="ECO:0000313" key="4">
    <source>
        <dbReference type="EMBL" id="KAK6930964.1"/>
    </source>
</evidence>
<evidence type="ECO:0000256" key="2">
    <source>
        <dbReference type="SAM" id="MobiDB-lite"/>
    </source>
</evidence>
<keyword evidence="3" id="KW-0812">Transmembrane</keyword>
<gene>
    <name evidence="4" type="ORF">RJ641_002757</name>
</gene>
<feature type="transmembrane region" description="Helical" evidence="3">
    <location>
        <begin position="337"/>
        <end position="355"/>
    </location>
</feature>
<dbReference type="PANTHER" id="PTHR36761">
    <property type="entry name" value="ORF03 PROTEIN"/>
    <property type="match status" value="1"/>
</dbReference>
<dbReference type="InterPro" id="IPR019734">
    <property type="entry name" value="TPR_rpt"/>
</dbReference>
<feature type="region of interest" description="Disordered" evidence="2">
    <location>
        <begin position="52"/>
        <end position="98"/>
    </location>
</feature>
<dbReference type="SUPFAM" id="SSF48452">
    <property type="entry name" value="TPR-like"/>
    <property type="match status" value="1"/>
</dbReference>
<dbReference type="InterPro" id="IPR011990">
    <property type="entry name" value="TPR-like_helical_dom_sf"/>
</dbReference>
<name>A0AAN8VFY5_9MAGN</name>
<dbReference type="GO" id="GO:0009535">
    <property type="term" value="C:chloroplast thylakoid membrane"/>
    <property type="evidence" value="ECO:0007669"/>
    <property type="project" value="TreeGrafter"/>
</dbReference>
<keyword evidence="1" id="KW-0802">TPR repeat</keyword>
<feature type="compositionally biased region" description="Basic residues" evidence="2">
    <location>
        <begin position="63"/>
        <end position="72"/>
    </location>
</feature>
<feature type="compositionally biased region" description="Acidic residues" evidence="2">
    <location>
        <begin position="81"/>
        <end position="98"/>
    </location>
</feature>
<evidence type="ECO:0000256" key="1">
    <source>
        <dbReference type="PROSITE-ProRule" id="PRU00339"/>
    </source>
</evidence>